<name>A0A3B1DRU8_9ZZZZ</name>
<dbReference type="AlphaFoldDB" id="A0A3B1DRU8"/>
<organism evidence="1">
    <name type="scientific">hydrothermal vent metagenome</name>
    <dbReference type="NCBI Taxonomy" id="652676"/>
    <lineage>
        <taxon>unclassified sequences</taxon>
        <taxon>metagenomes</taxon>
        <taxon>ecological metagenomes</taxon>
    </lineage>
</organism>
<evidence type="ECO:0000313" key="1">
    <source>
        <dbReference type="EMBL" id="VAY86652.1"/>
    </source>
</evidence>
<reference evidence="1" key="1">
    <citation type="submission" date="2018-10" db="EMBL/GenBank/DDBJ databases">
        <authorList>
            <person name="Aoki K."/>
        </authorList>
    </citation>
    <scope>NUCLEOTIDE SEQUENCE</scope>
</reference>
<protein>
    <submittedName>
        <fullName evidence="1">Uncharacterized protein</fullName>
    </submittedName>
</protein>
<gene>
    <name evidence="1" type="ORF">MNB_ARC-1_30</name>
</gene>
<sequence>MFVDKRIDSKIEHKNEIPITNTNKNIKYSMATAYIELS</sequence>
<proteinExistence type="predicted"/>
<dbReference type="EMBL" id="UOYO01000015">
    <property type="protein sequence ID" value="VAY86652.1"/>
    <property type="molecule type" value="Genomic_DNA"/>
</dbReference>
<accession>A0A3B1DRU8</accession>